<reference evidence="1 2" key="1">
    <citation type="journal article" date="2013" name="Mar. Genomics">
        <title>Expression of sulfatases in Rhodopirellula baltica and the diversity of sulfatases in the genus Rhodopirellula.</title>
        <authorList>
            <person name="Wegner C.E."/>
            <person name="Richter-Heitmann T."/>
            <person name="Klindworth A."/>
            <person name="Klockow C."/>
            <person name="Richter M."/>
            <person name="Achstetter T."/>
            <person name="Glockner F.O."/>
            <person name="Harder J."/>
        </authorList>
    </citation>
    <scope>NUCLEOTIDE SEQUENCE [LARGE SCALE GENOMIC DNA]</scope>
    <source>
        <strain evidence="1 2">SM41</strain>
    </source>
</reference>
<feature type="non-terminal residue" evidence="1">
    <location>
        <position position="63"/>
    </location>
</feature>
<accession>M5U8C8</accession>
<dbReference type="EMBL" id="ANOH01000086">
    <property type="protein sequence ID" value="EMI57539.1"/>
    <property type="molecule type" value="Genomic_DNA"/>
</dbReference>
<sequence length="63" mass="7284">MAKLSDVGTLTIERLIWQTKQLMYDVQVPYTKQVLIDGQEQTITQLRAETRTRSEPYLLSATI</sequence>
<dbReference type="AlphaFoldDB" id="M5U8C8"/>
<dbReference type="Proteomes" id="UP000011885">
    <property type="component" value="Unassembled WGS sequence"/>
</dbReference>
<proteinExistence type="predicted"/>
<keyword evidence="2" id="KW-1185">Reference proteome</keyword>
<evidence type="ECO:0000313" key="2">
    <source>
        <dbReference type="Proteomes" id="UP000011885"/>
    </source>
</evidence>
<name>M5U8C8_9BACT</name>
<organism evidence="1 2">
    <name type="scientific">Rhodopirellula sallentina SM41</name>
    <dbReference type="NCBI Taxonomy" id="1263870"/>
    <lineage>
        <taxon>Bacteria</taxon>
        <taxon>Pseudomonadati</taxon>
        <taxon>Planctomycetota</taxon>
        <taxon>Planctomycetia</taxon>
        <taxon>Pirellulales</taxon>
        <taxon>Pirellulaceae</taxon>
        <taxon>Rhodopirellula</taxon>
    </lineage>
</organism>
<evidence type="ECO:0000313" key="1">
    <source>
        <dbReference type="EMBL" id="EMI57539.1"/>
    </source>
</evidence>
<protein>
    <submittedName>
        <fullName evidence="1">Uncharacterized protein</fullName>
    </submittedName>
</protein>
<gene>
    <name evidence="1" type="ORF">RSSM_01034</name>
</gene>
<comment type="caution">
    <text evidence="1">The sequence shown here is derived from an EMBL/GenBank/DDBJ whole genome shotgun (WGS) entry which is preliminary data.</text>
</comment>